<comment type="caution">
    <text evidence="1">The sequence shown here is derived from an EMBL/GenBank/DDBJ whole genome shotgun (WGS) entry which is preliminary data.</text>
</comment>
<evidence type="ECO:0000313" key="1">
    <source>
        <dbReference type="EMBL" id="KEO52517.1"/>
    </source>
</evidence>
<gene>
    <name evidence="1" type="ORF">SMB34_07715</name>
</gene>
<keyword evidence="2" id="KW-1185">Reference proteome</keyword>
<sequence>MTLEQLSDSIDRKKAELGYSGTDYVARNSGKYRTQSKRDLLRNIAEAAAARGEKPKFDANY</sequence>
<protein>
    <submittedName>
        <fullName evidence="1">Uncharacterized protein</fullName>
    </submittedName>
</protein>
<accession>A0ABR4TJN1</accession>
<dbReference type="EMBL" id="AUNC01000045">
    <property type="protein sequence ID" value="KEO52517.1"/>
    <property type="molecule type" value="Genomic_DNA"/>
</dbReference>
<dbReference type="Proteomes" id="UP000027463">
    <property type="component" value="Unassembled WGS sequence"/>
</dbReference>
<organism evidence="1 2">
    <name type="scientific">Thalassospira permensis NBRC 106175</name>
    <dbReference type="NCBI Taxonomy" id="1353532"/>
    <lineage>
        <taxon>Bacteria</taxon>
        <taxon>Pseudomonadati</taxon>
        <taxon>Pseudomonadota</taxon>
        <taxon>Alphaproteobacteria</taxon>
        <taxon>Rhodospirillales</taxon>
        <taxon>Thalassospiraceae</taxon>
        <taxon>Thalassospira</taxon>
    </lineage>
</organism>
<evidence type="ECO:0000313" key="2">
    <source>
        <dbReference type="Proteomes" id="UP000027463"/>
    </source>
</evidence>
<name>A0ABR4TJN1_9PROT</name>
<reference evidence="1 2" key="1">
    <citation type="submission" date="2013-07" db="EMBL/GenBank/DDBJ databases">
        <title>Thalassospira permensis NBRC 106175 Genome Sequencing.</title>
        <authorList>
            <person name="Lai Q."/>
            <person name="Shao Z."/>
        </authorList>
    </citation>
    <scope>NUCLEOTIDE SEQUENCE [LARGE SCALE GENOMIC DNA]</scope>
    <source>
        <strain evidence="1 2">NBRC 106175</strain>
    </source>
</reference>
<proteinExistence type="predicted"/>